<dbReference type="Gene3D" id="2.40.160.40">
    <property type="entry name" value="monomeric porin ompg"/>
    <property type="match status" value="1"/>
</dbReference>
<dbReference type="InterPro" id="IPR053713">
    <property type="entry name" value="Bact_OM_Channel_sf"/>
</dbReference>
<reference evidence="3" key="1">
    <citation type="submission" date="2021-07" db="EMBL/GenBank/DDBJ databases">
        <title>Neiella marina sp. nov., isolated from the intestinal content of sea cucumber Apostichopus japonicus.</title>
        <authorList>
            <person name="Bai X."/>
        </authorList>
    </citation>
    <scope>NUCLEOTIDE SEQUENCE</scope>
    <source>
        <strain evidence="3">126</strain>
    </source>
</reference>
<gene>
    <name evidence="3" type="ORF">K0504_05420</name>
</gene>
<evidence type="ECO:0000313" key="3">
    <source>
        <dbReference type="EMBL" id="MBW8190470.1"/>
    </source>
</evidence>
<accession>A0ABS7EDY7</accession>
<feature type="signal peptide" evidence="2">
    <location>
        <begin position="1"/>
        <end position="21"/>
    </location>
</feature>
<evidence type="ECO:0000313" key="4">
    <source>
        <dbReference type="Proteomes" id="UP001166251"/>
    </source>
</evidence>
<keyword evidence="1 2" id="KW-0732">Signal</keyword>
<proteinExistence type="predicted"/>
<dbReference type="Proteomes" id="UP001166251">
    <property type="component" value="Unassembled WGS sequence"/>
</dbReference>
<dbReference type="InterPro" id="IPR009331">
    <property type="entry name" value="Oligogalacturonate-sp_porin"/>
</dbReference>
<dbReference type="Pfam" id="PF06178">
    <property type="entry name" value="KdgM"/>
    <property type="match status" value="1"/>
</dbReference>
<evidence type="ECO:0000256" key="1">
    <source>
        <dbReference type="ARBA" id="ARBA00022729"/>
    </source>
</evidence>
<dbReference type="PANTHER" id="PTHR38105">
    <property type="entry name" value="OUTER MEMBRANE PROTEIN-RELATED-RELATED"/>
    <property type="match status" value="1"/>
</dbReference>
<evidence type="ECO:0000256" key="2">
    <source>
        <dbReference type="SAM" id="SignalP"/>
    </source>
</evidence>
<feature type="chain" id="PRO_5046347770" evidence="2">
    <location>
        <begin position="22"/>
        <end position="227"/>
    </location>
</feature>
<name>A0ABS7EDY7_9GAMM</name>
<protein>
    <submittedName>
        <fullName evidence="3">Oligogalacturonate-specific porin KdgM family protein</fullName>
    </submittedName>
</protein>
<dbReference type="PANTHER" id="PTHR38105:SF5">
    <property type="entry name" value="OUTER MEMBRANE PROTEIN"/>
    <property type="match status" value="1"/>
</dbReference>
<comment type="caution">
    <text evidence="3">The sequence shown here is derived from an EMBL/GenBank/DDBJ whole genome shotgun (WGS) entry which is preliminary data.</text>
</comment>
<dbReference type="RefSeq" id="WP_220103154.1">
    <property type="nucleotide sequence ID" value="NZ_JAHZSS010000004.1"/>
</dbReference>
<sequence length="227" mass="26882">MTLSRFLLLILVLFVSNTVHASFNIRHEYKSNRQEHTSRMKVDHKFDSNVSVGLEVKFRSKDSQDFMKDVEAYAKEFSIAYDYTLSPQWRLSPGMPVETSNGNETYKPQLRLTYRPSWDKMLSLSGRYRLDIKPHETVNKFRHRLTFVAGYNFQKWAASYEGNVYYSDNSNYHLYNGDRKNWEQNFSFRYRAVGNWAPFFELGDISVSNQSDDRELRMRAGIRVSFK</sequence>
<keyword evidence="4" id="KW-1185">Reference proteome</keyword>
<organism evidence="3 4">
    <name type="scientific">Neiella holothuriorum</name>
    <dbReference type="NCBI Taxonomy" id="2870530"/>
    <lineage>
        <taxon>Bacteria</taxon>
        <taxon>Pseudomonadati</taxon>
        <taxon>Pseudomonadota</taxon>
        <taxon>Gammaproteobacteria</taxon>
        <taxon>Alteromonadales</taxon>
        <taxon>Echinimonadaceae</taxon>
        <taxon>Neiella</taxon>
    </lineage>
</organism>
<dbReference type="EMBL" id="JAHZSS010000004">
    <property type="protein sequence ID" value="MBW8190470.1"/>
    <property type="molecule type" value="Genomic_DNA"/>
</dbReference>